<dbReference type="EMBL" id="NBII01000008">
    <property type="protein sequence ID" value="PAV16294.1"/>
    <property type="molecule type" value="Genomic_DNA"/>
</dbReference>
<accession>A0A286U9V1</accession>
<dbReference type="PANTHER" id="PTHR43684:SF4">
    <property type="entry name" value="ENOYL-COA HYDRATASE_ISOMERASE FAMILY PROTEIN (AFU_ORTHOLOGUE AFUA_1G01890)"/>
    <property type="match status" value="1"/>
</dbReference>
<dbReference type="PANTHER" id="PTHR43684">
    <property type="match status" value="1"/>
</dbReference>
<dbReference type="InterPro" id="IPR001753">
    <property type="entry name" value="Enoyl-CoA_hydra/iso"/>
</dbReference>
<dbReference type="Pfam" id="PF00378">
    <property type="entry name" value="ECH_1"/>
    <property type="match status" value="1"/>
</dbReference>
<dbReference type="InterPro" id="IPR029045">
    <property type="entry name" value="ClpP/crotonase-like_dom_sf"/>
</dbReference>
<evidence type="ECO:0000313" key="3">
    <source>
        <dbReference type="Proteomes" id="UP000217199"/>
    </source>
</evidence>
<dbReference type="Proteomes" id="UP000217199">
    <property type="component" value="Unassembled WGS sequence"/>
</dbReference>
<dbReference type="OrthoDB" id="2018133at2759"/>
<dbReference type="SUPFAM" id="SSF52096">
    <property type="entry name" value="ClpP/crotonase"/>
    <property type="match status" value="1"/>
</dbReference>
<dbReference type="Gene3D" id="3.90.226.10">
    <property type="entry name" value="2-enoyl-CoA Hydratase, Chain A, domain 1"/>
    <property type="match status" value="1"/>
</dbReference>
<name>A0A286U9V1_9AGAM</name>
<reference evidence="2 3" key="1">
    <citation type="journal article" date="2017" name="Mol. Ecol.">
        <title>Comparative and population genomic landscape of Phellinus noxius: A hypervariable fungus causing root rot in trees.</title>
        <authorList>
            <person name="Chung C.L."/>
            <person name="Lee T.J."/>
            <person name="Akiba M."/>
            <person name="Lee H.H."/>
            <person name="Kuo T.H."/>
            <person name="Liu D."/>
            <person name="Ke H.M."/>
            <person name="Yokoi T."/>
            <person name="Roa M.B."/>
            <person name="Lu M.J."/>
            <person name="Chang Y.Y."/>
            <person name="Ann P.J."/>
            <person name="Tsai J.N."/>
            <person name="Chen C.Y."/>
            <person name="Tzean S.S."/>
            <person name="Ota Y."/>
            <person name="Hattori T."/>
            <person name="Sahashi N."/>
            <person name="Liou R.F."/>
            <person name="Kikuchi T."/>
            <person name="Tsai I.J."/>
        </authorList>
    </citation>
    <scope>NUCLEOTIDE SEQUENCE [LARGE SCALE GENOMIC DNA]</scope>
    <source>
        <strain evidence="2 3">FFPRI411160</strain>
    </source>
</reference>
<evidence type="ECO:0000256" key="1">
    <source>
        <dbReference type="ARBA" id="ARBA00005254"/>
    </source>
</evidence>
<protein>
    <submittedName>
        <fullName evidence="2">Peroxisomal enoyl--hydratase</fullName>
    </submittedName>
</protein>
<dbReference type="AlphaFoldDB" id="A0A286U9V1"/>
<dbReference type="CDD" id="cd06558">
    <property type="entry name" value="crotonase-like"/>
    <property type="match status" value="1"/>
</dbReference>
<dbReference type="InParanoid" id="A0A286U9V1"/>
<proteinExistence type="inferred from homology"/>
<keyword evidence="3" id="KW-1185">Reference proteome</keyword>
<comment type="similarity">
    <text evidence="1">Belongs to the enoyl-CoA hydratase/isomerase family.</text>
</comment>
<evidence type="ECO:0000313" key="2">
    <source>
        <dbReference type="EMBL" id="PAV16294.1"/>
    </source>
</evidence>
<organism evidence="2 3">
    <name type="scientific">Pyrrhoderma noxium</name>
    <dbReference type="NCBI Taxonomy" id="2282107"/>
    <lineage>
        <taxon>Eukaryota</taxon>
        <taxon>Fungi</taxon>
        <taxon>Dikarya</taxon>
        <taxon>Basidiomycota</taxon>
        <taxon>Agaricomycotina</taxon>
        <taxon>Agaricomycetes</taxon>
        <taxon>Hymenochaetales</taxon>
        <taxon>Hymenochaetaceae</taxon>
        <taxon>Pyrrhoderma</taxon>
    </lineage>
</organism>
<gene>
    <name evidence="2" type="ORF">PNOK_0791400</name>
</gene>
<dbReference type="STRING" id="2282107.A0A286U9V1"/>
<dbReference type="InterPro" id="IPR051053">
    <property type="entry name" value="ECH/Chromodomain_protein"/>
</dbReference>
<sequence length="302" mass="33273">MTTPDYGTFGSTGFTVSLDKSVAVITLKRAKQRNTLTEKQGYELKALFEHIDKDDRVRVIILTAEPNAPAFCSGAELSGSWDSVRDTQAEQQEDPISSFRDSGGQTGLAILRCRKITIVAVNGHAAGVGMTMQLSFDFRFVWGGAKLTFPFILRGICPEALSSYLLPRLIGYSRANALFLSGDVFYPSSPIISDLFFQILENREDVLPAALKFAHRLASTTSATSVAITKALIWHGKDTVEEQHLLESRAIKYTTGSKDAEEGAVSFLEKRKPDFKATLSSDLPSWVPWWDEIDVGRGKAKL</sequence>
<comment type="caution">
    <text evidence="2">The sequence shown here is derived from an EMBL/GenBank/DDBJ whole genome shotgun (WGS) entry which is preliminary data.</text>
</comment>